<dbReference type="SFLD" id="SFLDS00005">
    <property type="entry name" value="Isoprenoid_Synthase_Type_I"/>
    <property type="match status" value="1"/>
</dbReference>
<evidence type="ECO:0000256" key="5">
    <source>
        <dbReference type="ARBA" id="ARBA00022842"/>
    </source>
</evidence>
<keyword evidence="5" id="KW-0460">Magnesium</keyword>
<keyword evidence="4" id="KW-0479">Metal-binding</keyword>
<evidence type="ECO:0000313" key="8">
    <source>
        <dbReference type="Proteomes" id="UP001525379"/>
    </source>
</evidence>
<evidence type="ECO:0000256" key="3">
    <source>
        <dbReference type="ARBA" id="ARBA00022679"/>
    </source>
</evidence>
<comment type="cofactor">
    <cofactor evidence="1">
        <name>Mg(2+)</name>
        <dbReference type="ChEBI" id="CHEBI:18420"/>
    </cofactor>
</comment>
<dbReference type="CDD" id="cd00685">
    <property type="entry name" value="Trans_IPPS_HT"/>
    <property type="match status" value="1"/>
</dbReference>
<name>A0ABT2HVP2_9MICO</name>
<comment type="similarity">
    <text evidence="2 6">Belongs to the FPP/GGPP synthase family.</text>
</comment>
<reference evidence="7 8" key="1">
    <citation type="submission" date="2022-04" db="EMBL/GenBank/DDBJ databases">
        <title>Human microbiome associated bacterial genomes.</title>
        <authorList>
            <person name="Sandstrom S."/>
            <person name="Salamzade R."/>
            <person name="Kalan L.R."/>
        </authorList>
    </citation>
    <scope>NUCLEOTIDE SEQUENCE [LARGE SCALE GENOMIC DNA]</scope>
    <source>
        <strain evidence="8">p3-SID1799</strain>
    </source>
</reference>
<dbReference type="Pfam" id="PF00348">
    <property type="entry name" value="polyprenyl_synt"/>
    <property type="match status" value="1"/>
</dbReference>
<dbReference type="EMBL" id="JALXSQ010000008">
    <property type="protein sequence ID" value="MCT2042393.1"/>
    <property type="molecule type" value="Genomic_DNA"/>
</dbReference>
<dbReference type="InterPro" id="IPR008949">
    <property type="entry name" value="Isoprenoid_synthase_dom_sf"/>
</dbReference>
<keyword evidence="8" id="KW-1185">Reference proteome</keyword>
<sequence>MFDGPGQAELRETIEQGLGRVEEYLHEQVDYADEVARVTATYLMDAGGKRIRPVLTLLASQFGAHPENETVTRAAAAVELTHLASLYHDDVMDEADLRRGVPAAHLNWSNSVAILAGDLLFARSSLIFATLGRRAIELQATTFERLVLGQMRETVGPKEGDDPVAHYIQVLADKTGSLIAAAAQFGAICADAPQDVVPALADFGEKVGVAFQIADDVIDLSPKREATGKLAGTDLRAGVETLPVLLLAADAAAGNAAAASLLERIRTRVAGSAKTRQLGAPAPGQMADGMPGVPEQQPADDAEIDAIVAELREHEVTERTRAEARRWADDAVASLAPLPDGPAKEALIAFARQIVERDR</sequence>
<gene>
    <name evidence="7" type="ORF">M3D15_03435</name>
</gene>
<dbReference type="SFLD" id="SFLDG01017">
    <property type="entry name" value="Polyprenyl_Transferase_Like"/>
    <property type="match status" value="1"/>
</dbReference>
<dbReference type="SUPFAM" id="SSF48576">
    <property type="entry name" value="Terpenoid synthases"/>
    <property type="match status" value="1"/>
</dbReference>
<evidence type="ECO:0000256" key="2">
    <source>
        <dbReference type="ARBA" id="ARBA00006706"/>
    </source>
</evidence>
<protein>
    <submittedName>
        <fullName evidence="7">Polyprenyl synthetase family protein</fullName>
    </submittedName>
</protein>
<accession>A0ABT2HVP2</accession>
<dbReference type="Proteomes" id="UP001525379">
    <property type="component" value="Unassembled WGS sequence"/>
</dbReference>
<dbReference type="InterPro" id="IPR033749">
    <property type="entry name" value="Polyprenyl_synt_CS"/>
</dbReference>
<dbReference type="Gene3D" id="1.10.600.10">
    <property type="entry name" value="Farnesyl Diphosphate Synthase"/>
    <property type="match status" value="1"/>
</dbReference>
<dbReference type="InterPro" id="IPR000092">
    <property type="entry name" value="Polyprenyl_synt"/>
</dbReference>
<evidence type="ECO:0000256" key="1">
    <source>
        <dbReference type="ARBA" id="ARBA00001946"/>
    </source>
</evidence>
<keyword evidence="3 6" id="KW-0808">Transferase</keyword>
<proteinExistence type="inferred from homology"/>
<organism evidence="7 8">
    <name type="scientific">Pseudoclavibacter albus</name>
    <dbReference type="NCBI Taxonomy" id="272241"/>
    <lineage>
        <taxon>Bacteria</taxon>
        <taxon>Bacillati</taxon>
        <taxon>Actinomycetota</taxon>
        <taxon>Actinomycetes</taxon>
        <taxon>Micrococcales</taxon>
        <taxon>Microbacteriaceae</taxon>
        <taxon>Pseudoclavibacter</taxon>
    </lineage>
</organism>
<dbReference type="PANTHER" id="PTHR12001:SF69">
    <property type="entry name" value="ALL TRANS-POLYPRENYL-DIPHOSPHATE SYNTHASE PDSS1"/>
    <property type="match status" value="1"/>
</dbReference>
<evidence type="ECO:0000313" key="7">
    <source>
        <dbReference type="EMBL" id="MCT2042393.1"/>
    </source>
</evidence>
<dbReference type="PANTHER" id="PTHR12001">
    <property type="entry name" value="GERANYLGERANYL PYROPHOSPHATE SYNTHASE"/>
    <property type="match status" value="1"/>
</dbReference>
<evidence type="ECO:0000256" key="4">
    <source>
        <dbReference type="ARBA" id="ARBA00022723"/>
    </source>
</evidence>
<evidence type="ECO:0000256" key="6">
    <source>
        <dbReference type="RuleBase" id="RU004466"/>
    </source>
</evidence>
<dbReference type="PROSITE" id="PS00444">
    <property type="entry name" value="POLYPRENYL_SYNTHASE_2"/>
    <property type="match status" value="1"/>
</dbReference>
<comment type="caution">
    <text evidence="7">The sequence shown here is derived from an EMBL/GenBank/DDBJ whole genome shotgun (WGS) entry which is preliminary data.</text>
</comment>